<accession>A0A9P9WY09</accession>
<keyword evidence="2" id="KW-0472">Membrane</keyword>
<organism evidence="4 5">
    <name type="scientific">Neoarthrinium moseri</name>
    <dbReference type="NCBI Taxonomy" id="1658444"/>
    <lineage>
        <taxon>Eukaryota</taxon>
        <taxon>Fungi</taxon>
        <taxon>Dikarya</taxon>
        <taxon>Ascomycota</taxon>
        <taxon>Pezizomycotina</taxon>
        <taxon>Sordariomycetes</taxon>
        <taxon>Xylariomycetidae</taxon>
        <taxon>Amphisphaeriales</taxon>
        <taxon>Apiosporaceae</taxon>
        <taxon>Neoarthrinium</taxon>
    </lineage>
</organism>
<dbReference type="AlphaFoldDB" id="A0A9P9WY09"/>
<sequence>MAHVVRELDLSHHYGGHGSIVDKMNAVPGLKTSTDSSAEAPRLILCPTAFFTFLRANLNVNPSAMSSNANTPMLEPYPTHALPPPSPSPLVTVDPPSQPVPDDLPALSCGVVNAEIDKVDALNLVTDSIAQQRQTSSLHLVFHPYLVSVLVVSLALAFQYSWRMKRDLGLALMLHSGVVMTYLLGIRFVTGRYIVVAEAMKWDWMVGEDGEEDTVIGVRFGKELIGTLFLRLEPSPNLTGKKRTRASALKGGKGVIRAWTVKLKYRHKGVGTDMLQEAVKVTREKCGKDAAVGFAQEHANSAVVMPEAFNGQMRRGEQKAAKALEDVLAEWEEVRRHKRGNSR</sequence>
<evidence type="ECO:0000313" key="5">
    <source>
        <dbReference type="Proteomes" id="UP000829685"/>
    </source>
</evidence>
<proteinExistence type="predicted"/>
<evidence type="ECO:0000256" key="2">
    <source>
        <dbReference type="SAM" id="Phobius"/>
    </source>
</evidence>
<dbReference type="SUPFAM" id="SSF55729">
    <property type="entry name" value="Acyl-CoA N-acyltransferases (Nat)"/>
    <property type="match status" value="1"/>
</dbReference>
<feature type="domain" description="N-acetyltransferase" evidence="3">
    <location>
        <begin position="208"/>
        <end position="288"/>
    </location>
</feature>
<keyword evidence="5" id="KW-1185">Reference proteome</keyword>
<keyword evidence="2" id="KW-0812">Transmembrane</keyword>
<keyword evidence="2" id="KW-1133">Transmembrane helix</keyword>
<dbReference type="Gene3D" id="3.40.630.30">
    <property type="match status" value="1"/>
</dbReference>
<feature type="region of interest" description="Disordered" evidence="1">
    <location>
        <begin position="71"/>
        <end position="92"/>
    </location>
</feature>
<dbReference type="InterPro" id="IPR016181">
    <property type="entry name" value="Acyl_CoA_acyltransferase"/>
</dbReference>
<evidence type="ECO:0000259" key="3">
    <source>
        <dbReference type="Pfam" id="PF00583"/>
    </source>
</evidence>
<dbReference type="Pfam" id="PF00583">
    <property type="entry name" value="Acetyltransf_1"/>
    <property type="match status" value="1"/>
</dbReference>
<dbReference type="InterPro" id="IPR000182">
    <property type="entry name" value="GNAT_dom"/>
</dbReference>
<dbReference type="EMBL" id="JAFIMR010000001">
    <property type="protein sequence ID" value="KAI1881375.1"/>
    <property type="molecule type" value="Genomic_DNA"/>
</dbReference>
<evidence type="ECO:0000313" key="4">
    <source>
        <dbReference type="EMBL" id="KAI1881375.1"/>
    </source>
</evidence>
<dbReference type="GO" id="GO:0016747">
    <property type="term" value="F:acyltransferase activity, transferring groups other than amino-acyl groups"/>
    <property type="evidence" value="ECO:0007669"/>
    <property type="project" value="InterPro"/>
</dbReference>
<reference evidence="4" key="1">
    <citation type="submission" date="2021-03" db="EMBL/GenBank/DDBJ databases">
        <title>Revisited historic fungal species revealed as producer of novel bioactive compounds through whole genome sequencing and comparative genomics.</title>
        <authorList>
            <person name="Vignolle G.A."/>
            <person name="Hochenegger N."/>
            <person name="Mach R.L."/>
            <person name="Mach-Aigner A.R."/>
            <person name="Javad Rahimi M."/>
            <person name="Salim K.A."/>
            <person name="Chan C.M."/>
            <person name="Lim L.B.L."/>
            <person name="Cai F."/>
            <person name="Druzhinina I.S."/>
            <person name="U'Ren J.M."/>
            <person name="Derntl C."/>
        </authorList>
    </citation>
    <scope>NUCLEOTIDE SEQUENCE</scope>
    <source>
        <strain evidence="4">TUCIM 5799</strain>
    </source>
</reference>
<feature type="transmembrane region" description="Helical" evidence="2">
    <location>
        <begin position="140"/>
        <end position="162"/>
    </location>
</feature>
<comment type="caution">
    <text evidence="4">The sequence shown here is derived from an EMBL/GenBank/DDBJ whole genome shotgun (WGS) entry which is preliminary data.</text>
</comment>
<name>A0A9P9WY09_9PEZI</name>
<gene>
    <name evidence="4" type="ORF">JX265_000201</name>
</gene>
<protein>
    <recommendedName>
        <fullName evidence="3">N-acetyltransferase domain-containing protein</fullName>
    </recommendedName>
</protein>
<dbReference type="Proteomes" id="UP000829685">
    <property type="component" value="Unassembled WGS sequence"/>
</dbReference>
<feature type="transmembrane region" description="Helical" evidence="2">
    <location>
        <begin position="168"/>
        <end position="190"/>
    </location>
</feature>
<evidence type="ECO:0000256" key="1">
    <source>
        <dbReference type="SAM" id="MobiDB-lite"/>
    </source>
</evidence>